<dbReference type="Proteomes" id="UP000011693">
    <property type="component" value="Unassembled WGS sequence"/>
</dbReference>
<dbReference type="Gene3D" id="3.30.160.60">
    <property type="entry name" value="Classic Zinc Finger"/>
    <property type="match status" value="1"/>
</dbReference>
<evidence type="ECO:0000313" key="3">
    <source>
        <dbReference type="Proteomes" id="UP000011693"/>
    </source>
</evidence>
<evidence type="ECO:0000259" key="1">
    <source>
        <dbReference type="PROSITE" id="PS50157"/>
    </source>
</evidence>
<reference evidence="2 3" key="1">
    <citation type="journal article" date="2014" name="PLoS Genet.">
        <title>Phylogenetically driven sequencing of extremely halophilic archaea reveals strategies for static and dynamic osmo-response.</title>
        <authorList>
            <person name="Becker E.A."/>
            <person name="Seitzer P.M."/>
            <person name="Tritt A."/>
            <person name="Larsen D."/>
            <person name="Krusor M."/>
            <person name="Yao A.I."/>
            <person name="Wu D."/>
            <person name="Madern D."/>
            <person name="Eisen J.A."/>
            <person name="Darling A.E."/>
            <person name="Facciotti M.T."/>
        </authorList>
    </citation>
    <scope>NUCLEOTIDE SEQUENCE [LARGE SCALE GENOMIC DNA]</scope>
    <source>
        <strain evidence="2 3">JCM 10990</strain>
    </source>
</reference>
<organism evidence="2 3">
    <name type="scientific">Natrialba chahannaoensis JCM 10990</name>
    <dbReference type="NCBI Taxonomy" id="1227492"/>
    <lineage>
        <taxon>Archaea</taxon>
        <taxon>Methanobacteriati</taxon>
        <taxon>Methanobacteriota</taxon>
        <taxon>Stenosarchaea group</taxon>
        <taxon>Halobacteria</taxon>
        <taxon>Halobacteriales</taxon>
        <taxon>Natrialbaceae</taxon>
        <taxon>Natrialba</taxon>
    </lineage>
</organism>
<gene>
    <name evidence="2" type="ORF">C482_04546</name>
</gene>
<dbReference type="OrthoDB" id="189688at2157"/>
<dbReference type="SUPFAM" id="SSF57667">
    <property type="entry name" value="beta-beta-alpha zinc fingers"/>
    <property type="match status" value="1"/>
</dbReference>
<dbReference type="PATRIC" id="fig|1227492.4.peg.873"/>
<keyword evidence="3" id="KW-1185">Reference proteome</keyword>
<evidence type="ECO:0000313" key="2">
    <source>
        <dbReference type="EMBL" id="ELZ02900.1"/>
    </source>
</evidence>
<dbReference type="PROSITE" id="PS50157">
    <property type="entry name" value="ZINC_FINGER_C2H2_2"/>
    <property type="match status" value="2"/>
</dbReference>
<dbReference type="EMBL" id="AOIN01000035">
    <property type="protein sequence ID" value="ELZ02900.1"/>
    <property type="molecule type" value="Genomic_DNA"/>
</dbReference>
<dbReference type="Pfam" id="PF00096">
    <property type="entry name" value="zf-C2H2"/>
    <property type="match status" value="2"/>
</dbReference>
<feature type="domain" description="C2H2-type" evidence="1">
    <location>
        <begin position="27"/>
        <end position="50"/>
    </location>
</feature>
<dbReference type="SMART" id="SM00355">
    <property type="entry name" value="ZnF_C2H2"/>
    <property type="match status" value="2"/>
</dbReference>
<feature type="domain" description="C2H2-type" evidence="1">
    <location>
        <begin position="3"/>
        <end position="25"/>
    </location>
</feature>
<dbReference type="InterPro" id="IPR036236">
    <property type="entry name" value="Znf_C2H2_sf"/>
</dbReference>
<protein>
    <recommendedName>
        <fullName evidence="1">C2H2-type domain-containing protein</fullName>
    </recommendedName>
</protein>
<dbReference type="PROSITE" id="PS00028">
    <property type="entry name" value="ZINC_FINGER_C2H2_1"/>
    <property type="match status" value="1"/>
</dbReference>
<sequence>MAVKCSTCDEEFESAAGLTQHLPLHHHTCGVCSEEFDDTESLREHIHKSH</sequence>
<comment type="caution">
    <text evidence="2">The sequence shown here is derived from an EMBL/GenBank/DDBJ whole genome shotgun (WGS) entry which is preliminary data.</text>
</comment>
<accession>M0AWJ9</accession>
<proteinExistence type="predicted"/>
<name>M0AWJ9_9EURY</name>
<dbReference type="AlphaFoldDB" id="M0AWJ9"/>
<dbReference type="InterPro" id="IPR013087">
    <property type="entry name" value="Znf_C2H2_type"/>
</dbReference>